<dbReference type="Pfam" id="PF04932">
    <property type="entry name" value="Wzy_C"/>
    <property type="match status" value="1"/>
</dbReference>
<evidence type="ECO:0000256" key="4">
    <source>
        <dbReference type="ARBA" id="ARBA00023136"/>
    </source>
</evidence>
<feature type="transmembrane region" description="Helical" evidence="5">
    <location>
        <begin position="317"/>
        <end position="339"/>
    </location>
</feature>
<feature type="transmembrane region" description="Helical" evidence="5">
    <location>
        <begin position="239"/>
        <end position="257"/>
    </location>
</feature>
<name>A0A1F5SXH3_9BACT</name>
<evidence type="ECO:0000256" key="3">
    <source>
        <dbReference type="ARBA" id="ARBA00022989"/>
    </source>
</evidence>
<feature type="transmembrane region" description="Helical" evidence="5">
    <location>
        <begin position="177"/>
        <end position="200"/>
    </location>
</feature>
<keyword evidence="2 5" id="KW-0812">Transmembrane</keyword>
<dbReference type="InterPro" id="IPR007016">
    <property type="entry name" value="O-antigen_ligase-rel_domated"/>
</dbReference>
<evidence type="ECO:0000256" key="1">
    <source>
        <dbReference type="ARBA" id="ARBA00004141"/>
    </source>
</evidence>
<dbReference type="GO" id="GO:0016020">
    <property type="term" value="C:membrane"/>
    <property type="evidence" value="ECO:0007669"/>
    <property type="project" value="UniProtKB-SubCell"/>
</dbReference>
<dbReference type="AlphaFoldDB" id="A0A1F5SXH3"/>
<evidence type="ECO:0000259" key="6">
    <source>
        <dbReference type="Pfam" id="PF04932"/>
    </source>
</evidence>
<proteinExistence type="predicted"/>
<feature type="transmembrane region" description="Helical" evidence="5">
    <location>
        <begin position="427"/>
        <end position="446"/>
    </location>
</feature>
<protein>
    <recommendedName>
        <fullName evidence="6">O-antigen ligase-related domain-containing protein</fullName>
    </recommendedName>
</protein>
<accession>A0A1F5SXH3</accession>
<feature type="transmembrane region" description="Helical" evidence="5">
    <location>
        <begin position="59"/>
        <end position="75"/>
    </location>
</feature>
<gene>
    <name evidence="7" type="ORF">A3H09_03920</name>
</gene>
<evidence type="ECO:0000313" key="8">
    <source>
        <dbReference type="Proteomes" id="UP000176915"/>
    </source>
</evidence>
<comment type="caution">
    <text evidence="7">The sequence shown here is derived from an EMBL/GenBank/DDBJ whole genome shotgun (WGS) entry which is preliminary data.</text>
</comment>
<evidence type="ECO:0000313" key="7">
    <source>
        <dbReference type="EMBL" id="OGF31339.1"/>
    </source>
</evidence>
<reference evidence="7 8" key="1">
    <citation type="journal article" date="2016" name="Nat. Commun.">
        <title>Thousands of microbial genomes shed light on interconnected biogeochemical processes in an aquifer system.</title>
        <authorList>
            <person name="Anantharaman K."/>
            <person name="Brown C.T."/>
            <person name="Hug L.A."/>
            <person name="Sharon I."/>
            <person name="Castelle C.J."/>
            <person name="Probst A.J."/>
            <person name="Thomas B.C."/>
            <person name="Singh A."/>
            <person name="Wilkins M.J."/>
            <person name="Karaoz U."/>
            <person name="Brodie E.L."/>
            <person name="Williams K.H."/>
            <person name="Hubbard S.S."/>
            <person name="Banfield J.F."/>
        </authorList>
    </citation>
    <scope>NUCLEOTIDE SEQUENCE [LARGE SCALE GENOMIC DNA]</scope>
</reference>
<comment type="subcellular location">
    <subcellularLocation>
        <location evidence="1">Membrane</location>
        <topology evidence="1">Multi-pass membrane protein</topology>
    </subcellularLocation>
</comment>
<dbReference type="Proteomes" id="UP000176915">
    <property type="component" value="Unassembled WGS sequence"/>
</dbReference>
<sequence length="500" mass="56856">MSSLKPHNKIFTNTLLLLILGELLSFLGYYYSLVNSLTFFLIVLLAISVSLYRLEYGLCILLAELFIGSFGYLFYFESGETKVSIRLALWLIIMSVWLAQVILNWLKTKKLSVIFLKSLYFNYLIVLSIFIIWGLINGFLNGHAAGNIFFDFNNWLYFLLIFPLLTLKQDEGGQLFILRQIFFVAITWLSAKSLVLAYIFSHNFNGFAVDLYRWTRVNGLGEITQVQGGFSRVFMQSQIFALIGFFVLLLWLLKYIIGGGEWRLAATVKNRRFIMLPLFLSAIFISFSRSLWLGLAVGGILVWLIAIFRIKIKFKHFLIFNFVILFSIFLSLALTVATVKFPYPAAYGGFNPVNLLGERATQIANEAGASSRWQLLTPLWQKIKTAPVMGQGFGATVTYRTNDPRALASSPNGLYTTYTFEWGWFDIWLKLGLLGLLAYLGLIFKIIKDGLKINSYFSLSLVTGLLVLITVNIFSPYVNHPLGIGYIILTIAMMDQKKLI</sequence>
<keyword evidence="3 5" id="KW-1133">Transmembrane helix</keyword>
<feature type="transmembrane region" description="Helical" evidence="5">
    <location>
        <begin position="118"/>
        <end position="136"/>
    </location>
</feature>
<feature type="transmembrane region" description="Helical" evidence="5">
    <location>
        <begin position="291"/>
        <end position="310"/>
    </location>
</feature>
<feature type="transmembrane region" description="Helical" evidence="5">
    <location>
        <begin position="148"/>
        <end position="165"/>
    </location>
</feature>
<feature type="transmembrane region" description="Helical" evidence="5">
    <location>
        <begin position="453"/>
        <end position="471"/>
    </location>
</feature>
<dbReference type="EMBL" id="MFFY01000018">
    <property type="protein sequence ID" value="OGF31339.1"/>
    <property type="molecule type" value="Genomic_DNA"/>
</dbReference>
<evidence type="ECO:0000256" key="5">
    <source>
        <dbReference type="SAM" id="Phobius"/>
    </source>
</evidence>
<organism evidence="7 8">
    <name type="scientific">Candidatus Falkowbacteria bacterium RIFCSPLOWO2_12_FULL_45_13</name>
    <dbReference type="NCBI Taxonomy" id="1797991"/>
    <lineage>
        <taxon>Bacteria</taxon>
        <taxon>Candidatus Falkowiibacteriota</taxon>
    </lineage>
</organism>
<feature type="domain" description="O-antigen ligase-related" evidence="6">
    <location>
        <begin position="278"/>
        <end position="440"/>
    </location>
</feature>
<evidence type="ECO:0000256" key="2">
    <source>
        <dbReference type="ARBA" id="ARBA00022692"/>
    </source>
</evidence>
<feature type="transmembrane region" description="Helical" evidence="5">
    <location>
        <begin position="269"/>
        <end position="285"/>
    </location>
</feature>
<keyword evidence="4 5" id="KW-0472">Membrane</keyword>
<feature type="transmembrane region" description="Helical" evidence="5">
    <location>
        <begin position="87"/>
        <end position="106"/>
    </location>
</feature>